<dbReference type="AlphaFoldDB" id="A0A9N8Z5H5"/>
<proteinExistence type="predicted"/>
<name>A0A9N8Z5H5_9GLOM</name>
<accession>A0A9N8Z5H5</accession>
<reference evidence="2" key="1">
    <citation type="submission" date="2021-06" db="EMBL/GenBank/DDBJ databases">
        <authorList>
            <person name="Kallberg Y."/>
            <person name="Tangrot J."/>
            <person name="Rosling A."/>
        </authorList>
    </citation>
    <scope>NUCLEOTIDE SEQUENCE</scope>
    <source>
        <strain evidence="2">CL551</strain>
    </source>
</reference>
<feature type="compositionally biased region" description="Basic and acidic residues" evidence="1">
    <location>
        <begin position="40"/>
        <end position="53"/>
    </location>
</feature>
<feature type="compositionally biased region" description="Acidic residues" evidence="1">
    <location>
        <begin position="28"/>
        <end position="39"/>
    </location>
</feature>
<sequence length="142" mass="16376">MSYSIDFETMPDSQYLVSLESRHRDETEFNEEDIPAEYECEPKQEETDNKSSEDEQNNSSNIALLGLPEFELMQNTRGLSKSHVTLPFDLQLGSIKSLTLFELFFSNTLLQTIVENTNNYEQIKDSEGGRSWKPLTLNELKI</sequence>
<protein>
    <submittedName>
        <fullName evidence="2">15650_t:CDS:1</fullName>
    </submittedName>
</protein>
<feature type="region of interest" description="Disordered" evidence="1">
    <location>
        <begin position="18"/>
        <end position="61"/>
    </location>
</feature>
<dbReference type="Proteomes" id="UP000789342">
    <property type="component" value="Unassembled WGS sequence"/>
</dbReference>
<dbReference type="OrthoDB" id="118105at2759"/>
<gene>
    <name evidence="2" type="ORF">AMORRO_LOCUS1998</name>
</gene>
<keyword evidence="3" id="KW-1185">Reference proteome</keyword>
<evidence type="ECO:0000313" key="2">
    <source>
        <dbReference type="EMBL" id="CAG8474181.1"/>
    </source>
</evidence>
<evidence type="ECO:0000256" key="1">
    <source>
        <dbReference type="SAM" id="MobiDB-lite"/>
    </source>
</evidence>
<dbReference type="EMBL" id="CAJVPV010000792">
    <property type="protein sequence ID" value="CAG8474181.1"/>
    <property type="molecule type" value="Genomic_DNA"/>
</dbReference>
<comment type="caution">
    <text evidence="2">The sequence shown here is derived from an EMBL/GenBank/DDBJ whole genome shotgun (WGS) entry which is preliminary data.</text>
</comment>
<organism evidence="2 3">
    <name type="scientific">Acaulospora morrowiae</name>
    <dbReference type="NCBI Taxonomy" id="94023"/>
    <lineage>
        <taxon>Eukaryota</taxon>
        <taxon>Fungi</taxon>
        <taxon>Fungi incertae sedis</taxon>
        <taxon>Mucoromycota</taxon>
        <taxon>Glomeromycotina</taxon>
        <taxon>Glomeromycetes</taxon>
        <taxon>Diversisporales</taxon>
        <taxon>Acaulosporaceae</taxon>
        <taxon>Acaulospora</taxon>
    </lineage>
</organism>
<evidence type="ECO:0000313" key="3">
    <source>
        <dbReference type="Proteomes" id="UP000789342"/>
    </source>
</evidence>